<feature type="compositionally biased region" description="Low complexity" evidence="1">
    <location>
        <begin position="1"/>
        <end position="21"/>
    </location>
</feature>
<feature type="region of interest" description="Disordered" evidence="1">
    <location>
        <begin position="341"/>
        <end position="367"/>
    </location>
</feature>
<evidence type="ECO:0000256" key="1">
    <source>
        <dbReference type="SAM" id="MobiDB-lite"/>
    </source>
</evidence>
<feature type="compositionally biased region" description="Acidic residues" evidence="1">
    <location>
        <begin position="22"/>
        <end position="34"/>
    </location>
</feature>
<reference evidence="2" key="1">
    <citation type="submission" date="2016-06" db="UniProtKB">
        <authorList>
            <consortium name="WormBaseParasite"/>
        </authorList>
    </citation>
    <scope>IDENTIFICATION</scope>
</reference>
<dbReference type="WBParaSite" id="ECPE_0001074301-mRNA-1">
    <property type="protein sequence ID" value="ECPE_0001074301-mRNA-1"/>
    <property type="gene ID" value="ECPE_0001074301"/>
</dbReference>
<feature type="compositionally biased region" description="Basic and acidic residues" evidence="1">
    <location>
        <begin position="473"/>
        <end position="487"/>
    </location>
</feature>
<dbReference type="AlphaFoldDB" id="A0A183AUS5"/>
<dbReference type="Gene3D" id="1.20.58.60">
    <property type="match status" value="2"/>
</dbReference>
<feature type="region of interest" description="Disordered" evidence="1">
    <location>
        <begin position="463"/>
        <end position="532"/>
    </location>
</feature>
<proteinExistence type="predicted"/>
<evidence type="ECO:0000313" key="2">
    <source>
        <dbReference type="WBParaSite" id="ECPE_0001074301-mRNA-1"/>
    </source>
</evidence>
<protein>
    <submittedName>
        <fullName evidence="2">KASH domain-containing protein</fullName>
    </submittedName>
</protein>
<feature type="compositionally biased region" description="Polar residues" evidence="1">
    <location>
        <begin position="357"/>
        <end position="367"/>
    </location>
</feature>
<name>A0A183AUS5_9TREM</name>
<sequence>LNVTVLSQSSPTSSASVSETTWLDDEEFEDDSGEEAGKQNLPDPELFDTMIETTLAWLLAMEEQFANNDLTKHDQSLQLTERFQWSDYCQSDVKKNLHTFTHLTTEERNEVELLTTLSAERLKMLHGKILARVDEAMTHFEVHEDLTAHLSRRQMSVGRCLRLGSRIIQACRDKTQLEQNSTLENGQTLTDLDREDYARVRERLLAMDPEVIQRQTALLATRWNNLCRINQTLGRRITTCLLRRQGMLLIAIRLQLEKLEAEHRLVEWVNTRYAKLQNALLHWRHFEEEASVLSDWLTERAEEVGRISAMANATHAKSIARHASGERELNSTTSSLRSLERLSASKIGGRDPDSERSTPSGDQSVTNESIQRLLEQNEAEMEAVDACLAMHESRWAQLLASLDRRAQALRDSCGDTEEVSRLVESTVDQLVSRWSQLAEPQLSTDAWIDRYTKDIDGYFESNPTEQMEQEPSDNQKEFEHPDNKRAATEQLHTTKASKMPCLDSPPPASPTGEVDAGCTSDDYQLVPSGEAA</sequence>
<accession>A0A183AUS5</accession>
<feature type="region of interest" description="Disordered" evidence="1">
    <location>
        <begin position="1"/>
        <end position="44"/>
    </location>
</feature>
<organism evidence="2">
    <name type="scientific">Echinostoma caproni</name>
    <dbReference type="NCBI Taxonomy" id="27848"/>
    <lineage>
        <taxon>Eukaryota</taxon>
        <taxon>Metazoa</taxon>
        <taxon>Spiralia</taxon>
        <taxon>Lophotrochozoa</taxon>
        <taxon>Platyhelminthes</taxon>
        <taxon>Trematoda</taxon>
        <taxon>Digenea</taxon>
        <taxon>Plagiorchiida</taxon>
        <taxon>Echinostomata</taxon>
        <taxon>Echinostomatoidea</taxon>
        <taxon>Echinostomatidae</taxon>
        <taxon>Echinostoma</taxon>
    </lineage>
</organism>
<dbReference type="SUPFAM" id="SSF46966">
    <property type="entry name" value="Spectrin repeat"/>
    <property type="match status" value="1"/>
</dbReference>